<protein>
    <submittedName>
        <fullName evidence="2">Uncharacterized protein</fullName>
    </submittedName>
</protein>
<proteinExistence type="predicted"/>
<dbReference type="OrthoDB" id="10621173at2759"/>
<dbReference type="EMBL" id="BMAV01011103">
    <property type="protein sequence ID" value="GFY56685.1"/>
    <property type="molecule type" value="Genomic_DNA"/>
</dbReference>
<feature type="compositionally biased region" description="Basic residues" evidence="1">
    <location>
        <begin position="1"/>
        <end position="10"/>
    </location>
</feature>
<evidence type="ECO:0000313" key="3">
    <source>
        <dbReference type="Proteomes" id="UP000886998"/>
    </source>
</evidence>
<dbReference type="Proteomes" id="UP000886998">
    <property type="component" value="Unassembled WGS sequence"/>
</dbReference>
<accession>A0A8X7C5Q5</accession>
<organism evidence="2 3">
    <name type="scientific">Trichonephila inaurata madagascariensis</name>
    <dbReference type="NCBI Taxonomy" id="2747483"/>
    <lineage>
        <taxon>Eukaryota</taxon>
        <taxon>Metazoa</taxon>
        <taxon>Ecdysozoa</taxon>
        <taxon>Arthropoda</taxon>
        <taxon>Chelicerata</taxon>
        <taxon>Arachnida</taxon>
        <taxon>Araneae</taxon>
        <taxon>Araneomorphae</taxon>
        <taxon>Entelegynae</taxon>
        <taxon>Araneoidea</taxon>
        <taxon>Nephilidae</taxon>
        <taxon>Trichonephila</taxon>
        <taxon>Trichonephila inaurata</taxon>
    </lineage>
</organism>
<keyword evidence="3" id="KW-1185">Reference proteome</keyword>
<feature type="compositionally biased region" description="Basic and acidic residues" evidence="1">
    <location>
        <begin position="22"/>
        <end position="32"/>
    </location>
</feature>
<feature type="compositionally biased region" description="Basic and acidic residues" evidence="1">
    <location>
        <begin position="48"/>
        <end position="60"/>
    </location>
</feature>
<evidence type="ECO:0000313" key="2">
    <source>
        <dbReference type="EMBL" id="GFY56685.1"/>
    </source>
</evidence>
<dbReference type="AlphaFoldDB" id="A0A8X7C5Q5"/>
<gene>
    <name evidence="2" type="ORF">TNIN_483171</name>
</gene>
<feature type="compositionally biased region" description="Basic residues" evidence="1">
    <location>
        <begin position="61"/>
        <end position="75"/>
    </location>
</feature>
<reference evidence="2" key="1">
    <citation type="submission" date="2020-08" db="EMBL/GenBank/DDBJ databases">
        <title>Multicomponent nature underlies the extraordinary mechanical properties of spider dragline silk.</title>
        <authorList>
            <person name="Kono N."/>
            <person name="Nakamura H."/>
            <person name="Mori M."/>
            <person name="Yoshida Y."/>
            <person name="Ohtoshi R."/>
            <person name="Malay A.D."/>
            <person name="Moran D.A.P."/>
            <person name="Tomita M."/>
            <person name="Numata K."/>
            <person name="Arakawa K."/>
        </authorList>
    </citation>
    <scope>NUCLEOTIDE SEQUENCE</scope>
</reference>
<feature type="region of interest" description="Disordered" evidence="1">
    <location>
        <begin position="1"/>
        <end position="168"/>
    </location>
</feature>
<comment type="caution">
    <text evidence="2">The sequence shown here is derived from an EMBL/GenBank/DDBJ whole genome shotgun (WGS) entry which is preliminary data.</text>
</comment>
<evidence type="ECO:0000256" key="1">
    <source>
        <dbReference type="SAM" id="MobiDB-lite"/>
    </source>
</evidence>
<feature type="compositionally biased region" description="Basic and acidic residues" evidence="1">
    <location>
        <begin position="149"/>
        <end position="168"/>
    </location>
</feature>
<sequence length="168" mass="19107">MMERRLKMKSLKFFSGDVGDVETDRSNDERSRATQGDAEGSEGLATEESTKVEQLGEDKRVKKRPHGSHKWRKRPAPQSLQSGPRTKKIPWRNINQESERSREGTSNVESLKKPEALYGKSSPCLPRSKAGITKRQVIPGRTSPYLTRSRAETRMQGEIERSIKEPEE</sequence>
<name>A0A8X7C5Q5_9ARAC</name>